<evidence type="ECO:0000313" key="1">
    <source>
        <dbReference type="EMBL" id="AYO31181.1"/>
    </source>
</evidence>
<organism evidence="1 2">
    <name type="scientific">Biomaibacter acetigenes</name>
    <dbReference type="NCBI Taxonomy" id="2316383"/>
    <lineage>
        <taxon>Bacteria</taxon>
        <taxon>Bacillati</taxon>
        <taxon>Bacillota</taxon>
        <taxon>Clostridia</taxon>
        <taxon>Thermosediminibacterales</taxon>
        <taxon>Tepidanaerobacteraceae</taxon>
        <taxon>Biomaibacter</taxon>
    </lineage>
</organism>
<name>A0A3G2R6Y5_9FIRM</name>
<dbReference type="RefSeq" id="WP_122015070.1">
    <property type="nucleotide sequence ID" value="NZ_CP033169.1"/>
</dbReference>
<protein>
    <submittedName>
        <fullName evidence="1">Uncharacterized protein</fullName>
    </submittedName>
</protein>
<keyword evidence="2" id="KW-1185">Reference proteome</keyword>
<reference evidence="1 2" key="1">
    <citation type="submission" date="2018-10" db="EMBL/GenBank/DDBJ databases">
        <authorList>
            <person name="Zhang X."/>
        </authorList>
    </citation>
    <scope>NUCLEOTIDE SEQUENCE [LARGE SCALE GENOMIC DNA]</scope>
    <source>
        <strain evidence="1 2">SK-G1</strain>
    </source>
</reference>
<proteinExistence type="predicted"/>
<dbReference type="KEGG" id="bacg:D2962_11740"/>
<gene>
    <name evidence="1" type="ORF">D2962_11740</name>
</gene>
<sequence length="157" mass="17905">MLVEIELFTQMAVSINYGDELSMKVNYNGKILEEGISRDSFEFSGTVLGGKRLAAIGRERRYTYGDLTGIFEADPGKGVNLLFIDPEDDIKLIIETNIWLDPGRMVQDLSLKVFSENRMRDIPLNRPDVKIDWPGRGKFIVDIGDFIRELNSERCKI</sequence>
<dbReference type="EMBL" id="CP033169">
    <property type="protein sequence ID" value="AYO31181.1"/>
    <property type="molecule type" value="Genomic_DNA"/>
</dbReference>
<evidence type="ECO:0000313" key="2">
    <source>
        <dbReference type="Proteomes" id="UP000280960"/>
    </source>
</evidence>
<dbReference type="AlphaFoldDB" id="A0A3G2R6Y5"/>
<dbReference type="Proteomes" id="UP000280960">
    <property type="component" value="Chromosome"/>
</dbReference>
<accession>A0A3G2R6Y5</accession>